<organism evidence="12 13">
    <name type="scientific">Synaphobranchus kaupii</name>
    <name type="common">Kaup's arrowtooth eel</name>
    <dbReference type="NCBI Taxonomy" id="118154"/>
    <lineage>
        <taxon>Eukaryota</taxon>
        <taxon>Metazoa</taxon>
        <taxon>Chordata</taxon>
        <taxon>Craniata</taxon>
        <taxon>Vertebrata</taxon>
        <taxon>Euteleostomi</taxon>
        <taxon>Actinopterygii</taxon>
        <taxon>Neopterygii</taxon>
        <taxon>Teleostei</taxon>
        <taxon>Anguilliformes</taxon>
        <taxon>Synaphobranchidae</taxon>
        <taxon>Synaphobranchus</taxon>
    </lineage>
</organism>
<evidence type="ECO:0000256" key="4">
    <source>
        <dbReference type="ARBA" id="ARBA00022737"/>
    </source>
</evidence>
<feature type="domain" description="C2H2-type" evidence="11">
    <location>
        <begin position="453"/>
        <end position="480"/>
    </location>
</feature>
<evidence type="ECO:0000313" key="13">
    <source>
        <dbReference type="Proteomes" id="UP001152622"/>
    </source>
</evidence>
<dbReference type="PANTHER" id="PTHR14196">
    <property type="entry name" value="ODD-SKIPPED - RELATED"/>
    <property type="match status" value="1"/>
</dbReference>
<keyword evidence="4" id="KW-0677">Repeat</keyword>
<dbReference type="EMBL" id="JAINUF010000025">
    <property type="protein sequence ID" value="KAJ8332594.1"/>
    <property type="molecule type" value="Genomic_DNA"/>
</dbReference>
<evidence type="ECO:0000256" key="1">
    <source>
        <dbReference type="ARBA" id="ARBA00004123"/>
    </source>
</evidence>
<dbReference type="PANTHER" id="PTHR14196:SF12">
    <property type="entry name" value="ZINC FINGER PROTEIN 208-LIKE"/>
    <property type="match status" value="1"/>
</dbReference>
<keyword evidence="5 9" id="KW-0863">Zinc-finger</keyword>
<comment type="subcellular location">
    <subcellularLocation>
        <location evidence="1">Nucleus</location>
    </subcellularLocation>
</comment>
<dbReference type="InterPro" id="IPR036236">
    <property type="entry name" value="Znf_C2H2_sf"/>
</dbReference>
<dbReference type="PROSITE" id="PS50157">
    <property type="entry name" value="ZINC_FINGER_C2H2_2"/>
    <property type="match status" value="7"/>
</dbReference>
<feature type="compositionally biased region" description="Polar residues" evidence="10">
    <location>
        <begin position="166"/>
        <end position="184"/>
    </location>
</feature>
<feature type="domain" description="C2H2-type" evidence="11">
    <location>
        <begin position="509"/>
        <end position="536"/>
    </location>
</feature>
<evidence type="ECO:0000313" key="12">
    <source>
        <dbReference type="EMBL" id="KAJ8332594.1"/>
    </source>
</evidence>
<dbReference type="GO" id="GO:0008270">
    <property type="term" value="F:zinc ion binding"/>
    <property type="evidence" value="ECO:0007669"/>
    <property type="project" value="UniProtKB-KW"/>
</dbReference>
<dbReference type="Pfam" id="PF00096">
    <property type="entry name" value="zf-C2H2"/>
    <property type="match status" value="2"/>
</dbReference>
<dbReference type="SUPFAM" id="SSF57667">
    <property type="entry name" value="beta-beta-alpha zinc fingers"/>
    <property type="match status" value="4"/>
</dbReference>
<dbReference type="InterPro" id="IPR050717">
    <property type="entry name" value="C2H2-ZF_Transcription_Reg"/>
</dbReference>
<dbReference type="GO" id="GO:0000977">
    <property type="term" value="F:RNA polymerase II transcription regulatory region sequence-specific DNA binding"/>
    <property type="evidence" value="ECO:0007669"/>
    <property type="project" value="TreeGrafter"/>
</dbReference>
<dbReference type="OrthoDB" id="8943028at2759"/>
<dbReference type="InterPro" id="IPR013087">
    <property type="entry name" value="Znf_C2H2_type"/>
</dbReference>
<dbReference type="FunFam" id="3.30.160.60:FF:002343">
    <property type="entry name" value="Zinc finger protein 33A"/>
    <property type="match status" value="1"/>
</dbReference>
<dbReference type="Gene3D" id="3.30.160.60">
    <property type="entry name" value="Classic Zinc Finger"/>
    <property type="match status" value="7"/>
</dbReference>
<evidence type="ECO:0000256" key="2">
    <source>
        <dbReference type="ARBA" id="ARBA00006991"/>
    </source>
</evidence>
<dbReference type="FunFam" id="3.30.160.60:FF:001290">
    <property type="entry name" value="Zinc finger 45-like"/>
    <property type="match status" value="1"/>
</dbReference>
<evidence type="ECO:0000256" key="9">
    <source>
        <dbReference type="PROSITE-ProRule" id="PRU00042"/>
    </source>
</evidence>
<evidence type="ECO:0000256" key="5">
    <source>
        <dbReference type="ARBA" id="ARBA00022771"/>
    </source>
</evidence>
<evidence type="ECO:0000256" key="6">
    <source>
        <dbReference type="ARBA" id="ARBA00022833"/>
    </source>
</evidence>
<feature type="domain" description="C2H2-type" evidence="11">
    <location>
        <begin position="481"/>
        <end position="508"/>
    </location>
</feature>
<dbReference type="FunFam" id="3.30.160.60:FF:001954">
    <property type="entry name" value="Zinc finger protein 787"/>
    <property type="match status" value="1"/>
</dbReference>
<keyword evidence="3" id="KW-0479">Metal-binding</keyword>
<keyword evidence="13" id="KW-1185">Reference proteome</keyword>
<accession>A0A9Q1IAL4</accession>
<keyword evidence="8" id="KW-0539">Nucleus</keyword>
<dbReference type="GO" id="GO:0000981">
    <property type="term" value="F:DNA-binding transcription factor activity, RNA polymerase II-specific"/>
    <property type="evidence" value="ECO:0007669"/>
    <property type="project" value="TreeGrafter"/>
</dbReference>
<dbReference type="AlphaFoldDB" id="A0A9Q1IAL4"/>
<dbReference type="SMART" id="SM00355">
    <property type="entry name" value="ZnF_C2H2"/>
    <property type="match status" value="7"/>
</dbReference>
<comment type="similarity">
    <text evidence="2">Belongs to the krueppel C2H2-type zinc-finger protein family.</text>
</comment>
<gene>
    <name evidence="12" type="ORF">SKAU_G00423830</name>
</gene>
<evidence type="ECO:0000256" key="3">
    <source>
        <dbReference type="ARBA" id="ARBA00022723"/>
    </source>
</evidence>
<feature type="domain" description="C2H2-type" evidence="11">
    <location>
        <begin position="425"/>
        <end position="452"/>
    </location>
</feature>
<evidence type="ECO:0000256" key="7">
    <source>
        <dbReference type="ARBA" id="ARBA00023125"/>
    </source>
</evidence>
<reference evidence="12" key="1">
    <citation type="journal article" date="2023" name="Science">
        <title>Genome structures resolve the early diversification of teleost fishes.</title>
        <authorList>
            <person name="Parey E."/>
            <person name="Louis A."/>
            <person name="Montfort J."/>
            <person name="Bouchez O."/>
            <person name="Roques C."/>
            <person name="Iampietro C."/>
            <person name="Lluch J."/>
            <person name="Castinel A."/>
            <person name="Donnadieu C."/>
            <person name="Desvignes T."/>
            <person name="Floi Bucao C."/>
            <person name="Jouanno E."/>
            <person name="Wen M."/>
            <person name="Mejri S."/>
            <person name="Dirks R."/>
            <person name="Jansen H."/>
            <person name="Henkel C."/>
            <person name="Chen W.J."/>
            <person name="Zahm M."/>
            <person name="Cabau C."/>
            <person name="Klopp C."/>
            <person name="Thompson A.W."/>
            <person name="Robinson-Rechavi M."/>
            <person name="Braasch I."/>
            <person name="Lecointre G."/>
            <person name="Bobe J."/>
            <person name="Postlethwait J.H."/>
            <person name="Berthelot C."/>
            <person name="Roest Crollius H."/>
            <person name="Guiguen Y."/>
        </authorList>
    </citation>
    <scope>NUCLEOTIDE SEQUENCE</scope>
    <source>
        <strain evidence="12">WJC10195</strain>
    </source>
</reference>
<protein>
    <recommendedName>
        <fullName evidence="11">C2H2-type domain-containing protein</fullName>
    </recommendedName>
</protein>
<name>A0A9Q1IAL4_SYNKA</name>
<feature type="region of interest" description="Disordered" evidence="10">
    <location>
        <begin position="161"/>
        <end position="194"/>
    </location>
</feature>
<keyword evidence="7" id="KW-0238">DNA-binding</keyword>
<dbReference type="FunFam" id="3.30.160.60:FF:000446">
    <property type="entry name" value="Zinc finger protein"/>
    <property type="match status" value="1"/>
</dbReference>
<feature type="domain" description="C2H2-type" evidence="11">
    <location>
        <begin position="397"/>
        <end position="424"/>
    </location>
</feature>
<evidence type="ECO:0000256" key="10">
    <source>
        <dbReference type="SAM" id="MobiDB-lite"/>
    </source>
</evidence>
<dbReference type="Proteomes" id="UP001152622">
    <property type="component" value="Unassembled WGS sequence"/>
</dbReference>
<dbReference type="PROSITE" id="PS00028">
    <property type="entry name" value="ZINC_FINGER_C2H2_1"/>
    <property type="match status" value="5"/>
</dbReference>
<proteinExistence type="inferred from homology"/>
<feature type="region of interest" description="Disordered" evidence="10">
    <location>
        <begin position="299"/>
        <end position="344"/>
    </location>
</feature>
<keyword evidence="6" id="KW-0862">Zinc</keyword>
<evidence type="ECO:0000259" key="11">
    <source>
        <dbReference type="PROSITE" id="PS50157"/>
    </source>
</evidence>
<feature type="domain" description="C2H2-type" evidence="11">
    <location>
        <begin position="537"/>
        <end position="560"/>
    </location>
</feature>
<sequence>MSNCVSIRVQIASIMEVLTKTAVAEITKLVDDGSAALRLEMCRSQRENEALKRKLLQIERELGAALGYGEGAPDNSLNIALEVQLCDKFREAPRPKFVEKGSSPVVERVFDERLSTGPATNDQNVPVEKKIVSSDALDIKYEPVDGEQDWPESLLLSEDRLEEDPGNNQSQEEQKNSGENTCGTSGAAAAGADGGAGPLCGEEALHMQPCPAGDPEKGLQAELKQEPEEEPLTPALPPLGSADWGLELQCVWSEANGSGTVQEKHGQFGGSLEHRGAQLDVDFSPPQYRASRRQCLEVDEGPTSHLQQQQNGAPLMEEHSRGPPDDISAEMPLPLGSPGEHGGSTPCEVSFHTSAEAKIHRRIEGQGEFICTRCGKTFLDALQLKTHEEQHGSGKRFGCSENGKGFTSSRVLEKHQQIHSRKKPFACSECDKSFSKRHVLQERESIHTGPKPYVCSQCGKRFRQKGNLKSHQRIHTGEKPFTCLQCGMCFRHMNSLKIHQSTHTGEKPYHCSECGKNFSQLCNLKSHQKIHTGERRFSCTLCSRSFSIRRVLEEHKSTHSKGVNS</sequence>
<evidence type="ECO:0000256" key="8">
    <source>
        <dbReference type="ARBA" id="ARBA00023242"/>
    </source>
</evidence>
<feature type="domain" description="C2H2-type" evidence="11">
    <location>
        <begin position="369"/>
        <end position="396"/>
    </location>
</feature>
<dbReference type="GO" id="GO:0005634">
    <property type="term" value="C:nucleus"/>
    <property type="evidence" value="ECO:0007669"/>
    <property type="project" value="UniProtKB-SubCell"/>
</dbReference>
<comment type="caution">
    <text evidence="12">The sequence shown here is derived from an EMBL/GenBank/DDBJ whole genome shotgun (WGS) entry which is preliminary data.</text>
</comment>